<dbReference type="GO" id="GO:0000166">
    <property type="term" value="F:nucleotide binding"/>
    <property type="evidence" value="ECO:0007669"/>
    <property type="project" value="InterPro"/>
</dbReference>
<dbReference type="SUPFAM" id="SSF55347">
    <property type="entry name" value="Glyceraldehyde-3-phosphate dehydrogenase-like, C-terminal domain"/>
    <property type="match status" value="1"/>
</dbReference>
<feature type="domain" description="GFO/IDH/MocA-like oxidoreductase" evidence="3">
    <location>
        <begin position="134"/>
        <end position="239"/>
    </location>
</feature>
<dbReference type="InterPro" id="IPR051450">
    <property type="entry name" value="Gfo/Idh/MocA_Oxidoreductases"/>
</dbReference>
<dbReference type="Gene3D" id="3.40.50.720">
    <property type="entry name" value="NAD(P)-binding Rossmann-like Domain"/>
    <property type="match status" value="1"/>
</dbReference>
<dbReference type="InterPro" id="IPR000683">
    <property type="entry name" value="Gfo/Idh/MocA-like_OxRdtase_N"/>
</dbReference>
<dbReference type="Pfam" id="PF01408">
    <property type="entry name" value="GFO_IDH_MocA"/>
    <property type="match status" value="1"/>
</dbReference>
<accession>A0A6J4UMS6</accession>
<feature type="domain" description="Gfo/Idh/MocA-like oxidoreductase N-terminal" evidence="2">
    <location>
        <begin position="7"/>
        <end position="125"/>
    </location>
</feature>
<proteinExistence type="predicted"/>
<organism evidence="4">
    <name type="scientific">uncultured Thermoleophilia bacterium</name>
    <dbReference type="NCBI Taxonomy" id="1497501"/>
    <lineage>
        <taxon>Bacteria</taxon>
        <taxon>Bacillati</taxon>
        <taxon>Actinomycetota</taxon>
        <taxon>Thermoleophilia</taxon>
        <taxon>environmental samples</taxon>
    </lineage>
</organism>
<dbReference type="SUPFAM" id="SSF51735">
    <property type="entry name" value="NAD(P)-binding Rossmann-fold domains"/>
    <property type="match status" value="1"/>
</dbReference>
<feature type="compositionally biased region" description="Polar residues" evidence="1">
    <location>
        <begin position="340"/>
        <end position="350"/>
    </location>
</feature>
<feature type="compositionally biased region" description="Basic and acidic residues" evidence="1">
    <location>
        <begin position="361"/>
        <end position="371"/>
    </location>
</feature>
<reference evidence="4" key="1">
    <citation type="submission" date="2020-02" db="EMBL/GenBank/DDBJ databases">
        <authorList>
            <person name="Meier V. D."/>
        </authorList>
    </citation>
    <scope>NUCLEOTIDE SEQUENCE</scope>
    <source>
        <strain evidence="4">AVDCRST_MAG79</strain>
    </source>
</reference>
<name>A0A6J4UMS6_9ACTN</name>
<sequence>MPAGSIGICVVGSGHWGGNYVRLFQSLPDAHVVVVCDANAERLEAVTRQFPGVEVRTSLEEALALPGVDAAVVSTPAATHAAVTETCLRAGKHVLVEKPLTTTVTDGHAVVALAEELGLTLMVGHTFLYNGSVAKVRELVQKPEMGEIYYLYSRRTNLGPIRHDVNAIWDLACHDVAIFAHILGDTPEWASAVGTRLLGNAREDVGFIALGYPGGVVGHIHVSWADPNKVRELVVVGSGRRVVLNDMDAQEPVRVFDKGVVSEPIDNPTSGDFRFTVRDGDIFSPRVVPSEPLGNQARHFLESVRTGSRPLTDGPAGLDVVSVMEAIDRSLAAGGAPSPVQATKRSSHALNGNGNGNGSHGDQRRGRDRRAGVRIPRPVEILGEAR</sequence>
<dbReference type="PANTHER" id="PTHR43377">
    <property type="entry name" value="BILIVERDIN REDUCTASE A"/>
    <property type="match status" value="1"/>
</dbReference>
<dbReference type="Pfam" id="PF22725">
    <property type="entry name" value="GFO_IDH_MocA_C3"/>
    <property type="match status" value="1"/>
</dbReference>
<dbReference type="InterPro" id="IPR055170">
    <property type="entry name" value="GFO_IDH_MocA-like_dom"/>
</dbReference>
<dbReference type="EMBL" id="CADCWC010000477">
    <property type="protein sequence ID" value="CAA9554910.1"/>
    <property type="molecule type" value="Genomic_DNA"/>
</dbReference>
<evidence type="ECO:0000259" key="2">
    <source>
        <dbReference type="Pfam" id="PF01408"/>
    </source>
</evidence>
<dbReference type="PANTHER" id="PTHR43377:SF6">
    <property type="entry name" value="GFO_IDH_MOCA-LIKE OXIDOREDUCTASE N-TERMINAL DOMAIN-CONTAINING PROTEIN"/>
    <property type="match status" value="1"/>
</dbReference>
<evidence type="ECO:0000256" key="1">
    <source>
        <dbReference type="SAM" id="MobiDB-lite"/>
    </source>
</evidence>
<dbReference type="InterPro" id="IPR036291">
    <property type="entry name" value="NAD(P)-bd_dom_sf"/>
</dbReference>
<evidence type="ECO:0000259" key="3">
    <source>
        <dbReference type="Pfam" id="PF22725"/>
    </source>
</evidence>
<feature type="region of interest" description="Disordered" evidence="1">
    <location>
        <begin position="333"/>
        <end position="386"/>
    </location>
</feature>
<dbReference type="AlphaFoldDB" id="A0A6J4UMS6"/>
<protein>
    <submittedName>
        <fullName evidence="4">Oxidoreductase, C-terminal</fullName>
    </submittedName>
</protein>
<dbReference type="Gene3D" id="3.30.360.10">
    <property type="entry name" value="Dihydrodipicolinate Reductase, domain 2"/>
    <property type="match status" value="1"/>
</dbReference>
<evidence type="ECO:0000313" key="4">
    <source>
        <dbReference type="EMBL" id="CAA9554910.1"/>
    </source>
</evidence>
<gene>
    <name evidence="4" type="ORF">AVDCRST_MAG79-3001</name>
</gene>